<comment type="caution">
    <text evidence="4">The sequence shown here is derived from an EMBL/GenBank/DDBJ whole genome shotgun (WGS) entry which is preliminary data.</text>
</comment>
<dbReference type="Proteomes" id="UP000320811">
    <property type="component" value="Unassembled WGS sequence"/>
</dbReference>
<dbReference type="AlphaFoldDB" id="A0A561PU70"/>
<keyword evidence="1" id="KW-0812">Transmembrane</keyword>
<feature type="domain" description="Protein FecR C-terminal" evidence="3">
    <location>
        <begin position="279"/>
        <end position="346"/>
    </location>
</feature>
<dbReference type="PANTHER" id="PTHR30273:SF2">
    <property type="entry name" value="PROTEIN FECR"/>
    <property type="match status" value="1"/>
</dbReference>
<protein>
    <submittedName>
        <fullName evidence="4">FecR family protein</fullName>
    </submittedName>
</protein>
<name>A0A561PU70_9BACT</name>
<proteinExistence type="predicted"/>
<feature type="transmembrane region" description="Helical" evidence="1">
    <location>
        <begin position="88"/>
        <end position="107"/>
    </location>
</feature>
<reference evidence="4 5" key="1">
    <citation type="submission" date="2019-06" db="EMBL/GenBank/DDBJ databases">
        <title>Sorghum-associated microbial communities from plants grown in Nebraska, USA.</title>
        <authorList>
            <person name="Schachtman D."/>
        </authorList>
    </citation>
    <scope>NUCLEOTIDE SEQUENCE [LARGE SCALE GENOMIC DNA]</scope>
    <source>
        <strain evidence="4 5">1209</strain>
    </source>
</reference>
<dbReference type="Pfam" id="PF16344">
    <property type="entry name" value="FecR_C"/>
    <property type="match status" value="1"/>
</dbReference>
<evidence type="ECO:0000313" key="5">
    <source>
        <dbReference type="Proteomes" id="UP000320811"/>
    </source>
</evidence>
<keyword evidence="5" id="KW-1185">Reference proteome</keyword>
<evidence type="ECO:0000256" key="1">
    <source>
        <dbReference type="SAM" id="Phobius"/>
    </source>
</evidence>
<dbReference type="EMBL" id="VIWO01000003">
    <property type="protein sequence ID" value="TWF41656.1"/>
    <property type="molecule type" value="Genomic_DNA"/>
</dbReference>
<dbReference type="InterPro" id="IPR006860">
    <property type="entry name" value="FecR"/>
</dbReference>
<dbReference type="InterPro" id="IPR012373">
    <property type="entry name" value="Ferrdict_sens_TM"/>
</dbReference>
<dbReference type="Pfam" id="PF04773">
    <property type="entry name" value="FecR"/>
    <property type="match status" value="1"/>
</dbReference>
<dbReference type="GO" id="GO:0016989">
    <property type="term" value="F:sigma factor antagonist activity"/>
    <property type="evidence" value="ECO:0007669"/>
    <property type="project" value="TreeGrafter"/>
</dbReference>
<evidence type="ECO:0000313" key="4">
    <source>
        <dbReference type="EMBL" id="TWF41656.1"/>
    </source>
</evidence>
<dbReference type="RefSeq" id="WP_145669852.1">
    <property type="nucleotide sequence ID" value="NZ_VIWO01000003.1"/>
</dbReference>
<feature type="domain" description="FecR protein" evidence="2">
    <location>
        <begin position="119"/>
        <end position="211"/>
    </location>
</feature>
<accession>A0A561PU70</accession>
<gene>
    <name evidence="4" type="ORF">FHW36_103460</name>
</gene>
<keyword evidence="1" id="KW-0472">Membrane</keyword>
<dbReference type="PANTHER" id="PTHR30273">
    <property type="entry name" value="PERIPLASMIC SIGNAL SENSOR AND SIGMA FACTOR ACTIVATOR FECR-RELATED"/>
    <property type="match status" value="1"/>
</dbReference>
<keyword evidence="1" id="KW-1133">Transmembrane helix</keyword>
<dbReference type="Gene3D" id="3.55.50.30">
    <property type="match status" value="1"/>
</dbReference>
<sequence length="347" mass="38312">MNAHRLDELITAKLSGTLDESGQQELAALLEQHPEWGTELGLLEQYWQSPPAPEAPAAGVFDKMMTTALAAEETGNAPVIKRMRWWKWAAAAAVAGLLGALSYQAWWHGGQSAAGAALVATRNGERRQLILSDGSIVHLNASSRLTCQLNARSREIWLEGEAYFEVAPDAARPFTVHADHLNIHALGTAFNVKAYPGDALFETTLLQGAVEVYTDKTPNDKIRLRPYEKIAVARNQLRELPAGKLEIKPVVSKAVTAKAGMQPAIDSTLRETAWVSNRLQFDSVNFQQLGILLERWYGIQIVFRNDAVKQYVFSGSFASESVTQALQALQLTEDFHFENKGTQIIIY</sequence>
<evidence type="ECO:0000259" key="3">
    <source>
        <dbReference type="Pfam" id="PF16344"/>
    </source>
</evidence>
<evidence type="ECO:0000259" key="2">
    <source>
        <dbReference type="Pfam" id="PF04773"/>
    </source>
</evidence>
<dbReference type="Gene3D" id="2.60.120.1440">
    <property type="match status" value="1"/>
</dbReference>
<dbReference type="InterPro" id="IPR032508">
    <property type="entry name" value="FecR_C"/>
</dbReference>
<dbReference type="OrthoDB" id="1523735at2"/>
<organism evidence="4 5">
    <name type="scientific">Chitinophaga polysaccharea</name>
    <dbReference type="NCBI Taxonomy" id="1293035"/>
    <lineage>
        <taxon>Bacteria</taxon>
        <taxon>Pseudomonadati</taxon>
        <taxon>Bacteroidota</taxon>
        <taxon>Chitinophagia</taxon>
        <taxon>Chitinophagales</taxon>
        <taxon>Chitinophagaceae</taxon>
        <taxon>Chitinophaga</taxon>
    </lineage>
</organism>
<dbReference type="PIRSF" id="PIRSF018266">
    <property type="entry name" value="FecR"/>
    <property type="match status" value="1"/>
</dbReference>